<evidence type="ECO:0000256" key="1">
    <source>
        <dbReference type="SAM" id="MobiDB-lite"/>
    </source>
</evidence>
<organism evidence="3 4">
    <name type="scientific">Diploscapter pachys</name>
    <dbReference type="NCBI Taxonomy" id="2018661"/>
    <lineage>
        <taxon>Eukaryota</taxon>
        <taxon>Metazoa</taxon>
        <taxon>Ecdysozoa</taxon>
        <taxon>Nematoda</taxon>
        <taxon>Chromadorea</taxon>
        <taxon>Rhabditida</taxon>
        <taxon>Rhabditina</taxon>
        <taxon>Rhabditomorpha</taxon>
        <taxon>Rhabditoidea</taxon>
        <taxon>Rhabditidae</taxon>
        <taxon>Diploscapter</taxon>
    </lineage>
</organism>
<comment type="caution">
    <text evidence="3">The sequence shown here is derived from an EMBL/GenBank/DDBJ whole genome shotgun (WGS) entry which is preliminary data.</text>
</comment>
<evidence type="ECO:0000313" key="3">
    <source>
        <dbReference type="EMBL" id="PAV55902.1"/>
    </source>
</evidence>
<dbReference type="EMBL" id="LIAE01010743">
    <property type="protein sequence ID" value="PAV55902.1"/>
    <property type="molecule type" value="Genomic_DNA"/>
</dbReference>
<evidence type="ECO:0000313" key="4">
    <source>
        <dbReference type="Proteomes" id="UP000218231"/>
    </source>
</evidence>
<dbReference type="AlphaFoldDB" id="A0A2A2J2Z4"/>
<feature type="signal peptide" evidence="2">
    <location>
        <begin position="1"/>
        <end position="24"/>
    </location>
</feature>
<accession>A0A2A2J2Z4</accession>
<keyword evidence="4" id="KW-1185">Reference proteome</keyword>
<sequence length="74" mass="8556">MCSVLFAFTIGVVIIFHCCKITDANLESFRSSVVARARNSYVYARNSIFSYHNTETDEDTEKDEPKKHLLLRRP</sequence>
<gene>
    <name evidence="3" type="ORF">WR25_13817</name>
</gene>
<name>A0A2A2J2Z4_9BILA</name>
<proteinExistence type="predicted"/>
<dbReference type="OrthoDB" id="5774407at2759"/>
<reference evidence="3 4" key="1">
    <citation type="journal article" date="2017" name="Curr. Biol.">
        <title>Genome architecture and evolution of a unichromosomal asexual nematode.</title>
        <authorList>
            <person name="Fradin H."/>
            <person name="Zegar C."/>
            <person name="Gutwein M."/>
            <person name="Lucas J."/>
            <person name="Kovtun M."/>
            <person name="Corcoran D."/>
            <person name="Baugh L.R."/>
            <person name="Kiontke K."/>
            <person name="Gunsalus K."/>
            <person name="Fitch D.H."/>
            <person name="Piano F."/>
        </authorList>
    </citation>
    <scope>NUCLEOTIDE SEQUENCE [LARGE SCALE GENOMIC DNA]</scope>
    <source>
        <strain evidence="3">PF1309</strain>
    </source>
</reference>
<feature type="chain" id="PRO_5013330860" evidence="2">
    <location>
        <begin position="25"/>
        <end position="74"/>
    </location>
</feature>
<evidence type="ECO:0000256" key="2">
    <source>
        <dbReference type="SAM" id="SignalP"/>
    </source>
</evidence>
<keyword evidence="2" id="KW-0732">Signal</keyword>
<feature type="region of interest" description="Disordered" evidence="1">
    <location>
        <begin position="54"/>
        <end position="74"/>
    </location>
</feature>
<dbReference type="Proteomes" id="UP000218231">
    <property type="component" value="Unassembled WGS sequence"/>
</dbReference>
<protein>
    <submittedName>
        <fullName evidence="3">Uncharacterized protein</fullName>
    </submittedName>
</protein>